<keyword evidence="4" id="KW-0645">Protease</keyword>
<dbReference type="PANTHER" id="PTHR42919">
    <property type="entry name" value="N-ALPHA-ACETYLTRANSFERASE"/>
    <property type="match status" value="1"/>
</dbReference>
<dbReference type="STRING" id="481719.LASUN_10970"/>
<dbReference type="InterPro" id="IPR000182">
    <property type="entry name" value="GNAT_dom"/>
</dbReference>
<dbReference type="InterPro" id="IPR051556">
    <property type="entry name" value="N-term/lysine_N-AcTrnsfr"/>
</dbReference>
<dbReference type="GO" id="GO:0008233">
    <property type="term" value="F:peptidase activity"/>
    <property type="evidence" value="ECO:0007669"/>
    <property type="project" value="UniProtKB-KW"/>
</dbReference>
<dbReference type="Gene3D" id="3.40.630.30">
    <property type="match status" value="1"/>
</dbReference>
<comment type="caution">
    <text evidence="4">The sequence shown here is derived from an EMBL/GenBank/DDBJ whole genome shotgun (WGS) entry which is preliminary data.</text>
</comment>
<keyword evidence="2 4" id="KW-0012">Acyltransferase</keyword>
<dbReference type="GO" id="GO:0016747">
    <property type="term" value="F:acyltransferase activity, transferring groups other than amino-acyl groups"/>
    <property type="evidence" value="ECO:0007669"/>
    <property type="project" value="InterPro"/>
</dbReference>
<dbReference type="InterPro" id="IPR016181">
    <property type="entry name" value="Acyl_CoA_acyltransferase"/>
</dbReference>
<dbReference type="EC" id="2.3.1.-" evidence="4"/>
<sequence length="172" mass="19476">MSVAITKCTISDLTALQKISGETFADTFGPYNSAENIQNYIQQSYNDQQLTKEMVNPHSQFYFIKVDGRPAGYLKVNVGDAQTEEMGPTGLEIQRIYVLPKYKHQGLGSQLLNKGISIAKELDKSFVWLGVWENNLSALKFYQKFGFTQHSDHVFTLGGSRQRDLIMKKTIK</sequence>
<gene>
    <name evidence="4" type="primary">paiA</name>
    <name evidence="4" type="ORF">LASUN_10970</name>
</gene>
<name>A0A1E7XDC5_9LACO</name>
<evidence type="ECO:0000256" key="2">
    <source>
        <dbReference type="ARBA" id="ARBA00023315"/>
    </source>
</evidence>
<evidence type="ECO:0000256" key="1">
    <source>
        <dbReference type="ARBA" id="ARBA00022679"/>
    </source>
</evidence>
<dbReference type="Pfam" id="PF00583">
    <property type="entry name" value="Acetyltransf_1"/>
    <property type="match status" value="1"/>
</dbReference>
<reference evidence="4 5" key="1">
    <citation type="submission" date="2016-09" db="EMBL/GenBank/DDBJ databases">
        <title>Genome Sequence of Lactobacillus sunkii Strain CG01.</title>
        <authorList>
            <person name="Poehlein A."/>
            <person name="Gabris C."/>
            <person name="Bengelsdorf F.R."/>
            <person name="Duerre P."/>
            <person name="Daniel R."/>
        </authorList>
    </citation>
    <scope>NUCLEOTIDE SEQUENCE [LARGE SCALE GENOMIC DNA]</scope>
    <source>
        <strain evidence="4 5">CG_D</strain>
    </source>
</reference>
<dbReference type="GO" id="GO:0006508">
    <property type="term" value="P:proteolysis"/>
    <property type="evidence" value="ECO:0007669"/>
    <property type="project" value="UniProtKB-KW"/>
</dbReference>
<dbReference type="PANTHER" id="PTHR42919:SF8">
    <property type="entry name" value="N-ALPHA-ACETYLTRANSFERASE 50"/>
    <property type="match status" value="1"/>
</dbReference>
<dbReference type="SUPFAM" id="SSF55729">
    <property type="entry name" value="Acyl-CoA N-acyltransferases (Nat)"/>
    <property type="match status" value="1"/>
</dbReference>
<accession>A0A1E7XDC5</accession>
<proteinExistence type="predicted"/>
<dbReference type="Proteomes" id="UP000177010">
    <property type="component" value="Unassembled WGS sequence"/>
</dbReference>
<keyword evidence="1 4" id="KW-0808">Transferase</keyword>
<dbReference type="AlphaFoldDB" id="A0A1E7XDC5"/>
<evidence type="ECO:0000259" key="3">
    <source>
        <dbReference type="PROSITE" id="PS51186"/>
    </source>
</evidence>
<dbReference type="EMBL" id="MIQE01000011">
    <property type="protein sequence ID" value="OFA11028.1"/>
    <property type="molecule type" value="Genomic_DNA"/>
</dbReference>
<evidence type="ECO:0000313" key="5">
    <source>
        <dbReference type="Proteomes" id="UP000177010"/>
    </source>
</evidence>
<dbReference type="PROSITE" id="PS51186">
    <property type="entry name" value="GNAT"/>
    <property type="match status" value="1"/>
</dbReference>
<feature type="domain" description="N-acetyltransferase" evidence="3">
    <location>
        <begin position="3"/>
        <end position="172"/>
    </location>
</feature>
<organism evidence="4 5">
    <name type="scientific">Lentilactobacillus sunkii</name>
    <dbReference type="NCBI Taxonomy" id="481719"/>
    <lineage>
        <taxon>Bacteria</taxon>
        <taxon>Bacillati</taxon>
        <taxon>Bacillota</taxon>
        <taxon>Bacilli</taxon>
        <taxon>Lactobacillales</taxon>
        <taxon>Lactobacillaceae</taxon>
        <taxon>Lentilactobacillus</taxon>
    </lineage>
</organism>
<dbReference type="CDD" id="cd04301">
    <property type="entry name" value="NAT_SF"/>
    <property type="match status" value="1"/>
</dbReference>
<evidence type="ECO:0000313" key="4">
    <source>
        <dbReference type="EMBL" id="OFA11028.1"/>
    </source>
</evidence>
<keyword evidence="4" id="KW-0378">Hydrolase</keyword>
<protein>
    <submittedName>
        <fullName evidence="4">Protease synthase and sporulation negative regulatory protein PAI 1</fullName>
        <ecNumber evidence="4">2.3.1.-</ecNumber>
    </submittedName>
</protein>